<dbReference type="InterPro" id="IPR050130">
    <property type="entry name" value="ClpA_ClpB"/>
</dbReference>
<dbReference type="PANTHER" id="PTHR11638">
    <property type="entry name" value="ATP-DEPENDENT CLP PROTEASE"/>
    <property type="match status" value="1"/>
</dbReference>
<dbReference type="GO" id="GO:0016887">
    <property type="term" value="F:ATP hydrolysis activity"/>
    <property type="evidence" value="ECO:0007669"/>
    <property type="project" value="InterPro"/>
</dbReference>
<dbReference type="AlphaFoldDB" id="A0AAX3XAH0"/>
<dbReference type="Pfam" id="PF00004">
    <property type="entry name" value="AAA"/>
    <property type="match status" value="2"/>
</dbReference>
<dbReference type="Proteomes" id="UP001231316">
    <property type="component" value="Plasmid unnamed2"/>
</dbReference>
<keyword evidence="1" id="KW-0547">Nucleotide-binding</keyword>
<evidence type="ECO:0000256" key="2">
    <source>
        <dbReference type="ARBA" id="ARBA00022840"/>
    </source>
</evidence>
<reference evidence="5" key="1">
    <citation type="submission" date="2023-04" db="EMBL/GenBank/DDBJ databases">
        <title>Four porcine-derived lactic acid bacteria strains analyses and their evaluation as potential probiotics based on genomics.</title>
        <authorList>
            <person name="Niu D."/>
        </authorList>
    </citation>
    <scope>NUCLEOTIDE SEQUENCE</scope>
    <source>
        <strain evidence="5">ZSA5</strain>
        <plasmid evidence="5">unnamed2</plasmid>
    </source>
</reference>
<evidence type="ECO:0000313" key="6">
    <source>
        <dbReference type="Proteomes" id="UP001231316"/>
    </source>
</evidence>
<dbReference type="RefSeq" id="WP_284650731.1">
    <property type="nucleotide sequence ID" value="NZ_CP123973.1"/>
</dbReference>
<dbReference type="GO" id="GO:0005737">
    <property type="term" value="C:cytoplasm"/>
    <property type="evidence" value="ECO:0007669"/>
    <property type="project" value="TreeGrafter"/>
</dbReference>
<feature type="domain" description="AAA+ ATPase" evidence="4">
    <location>
        <begin position="637"/>
        <end position="764"/>
    </location>
</feature>
<evidence type="ECO:0000313" key="5">
    <source>
        <dbReference type="EMBL" id="WII29776.1"/>
    </source>
</evidence>
<evidence type="ECO:0000256" key="1">
    <source>
        <dbReference type="ARBA" id="ARBA00022741"/>
    </source>
</evidence>
<dbReference type="PRINTS" id="PR00300">
    <property type="entry name" value="CLPPROTEASEA"/>
</dbReference>
<keyword evidence="2" id="KW-0067">ATP-binding</keyword>
<proteinExistence type="predicted"/>
<comment type="function">
    <text evidence="3">Part of a stress-induced multi-chaperone system, it is involved in the recovery of the cell from heat-induced damage, in cooperation with DnaK, DnaJ and GrpE. Acts before DnaK, in the processing of protein aggregates. Protein binding stimulates the ATPase activity; ATP hydrolysis unfolds the denatured protein aggregates, which probably helps expose new hydrophobic binding sites on the surface of ClpB-bound aggregates, contributing to the solubilization and refolding of denatured protein aggregates by DnaK.</text>
</comment>
<name>A0AAX3XAH0_9LACO</name>
<keyword evidence="5" id="KW-0614">Plasmid</keyword>
<dbReference type="PANTHER" id="PTHR11638:SF18">
    <property type="entry name" value="HEAT SHOCK PROTEIN 104"/>
    <property type="match status" value="1"/>
</dbReference>
<protein>
    <submittedName>
        <fullName evidence="5">AAA family ATPase</fullName>
    </submittedName>
</protein>
<dbReference type="CDD" id="cd00009">
    <property type="entry name" value="AAA"/>
    <property type="match status" value="2"/>
</dbReference>
<dbReference type="GO" id="GO:0005524">
    <property type="term" value="F:ATP binding"/>
    <property type="evidence" value="ECO:0007669"/>
    <property type="project" value="UniProtKB-KW"/>
</dbReference>
<dbReference type="Gene3D" id="3.40.50.300">
    <property type="entry name" value="P-loop containing nucleotide triphosphate hydrolases"/>
    <property type="match status" value="3"/>
</dbReference>
<dbReference type="SUPFAM" id="SSF52540">
    <property type="entry name" value="P-loop containing nucleoside triphosphate hydrolases"/>
    <property type="match status" value="3"/>
</dbReference>
<feature type="domain" description="AAA+ ATPase" evidence="4">
    <location>
        <begin position="52"/>
        <end position="207"/>
    </location>
</feature>
<geneLocation type="plasmid" evidence="5 6">
    <name>unnamed2</name>
</geneLocation>
<evidence type="ECO:0000259" key="4">
    <source>
        <dbReference type="SMART" id="SM00382"/>
    </source>
</evidence>
<dbReference type="SMART" id="SM00382">
    <property type="entry name" value="AAA"/>
    <property type="match status" value="3"/>
</dbReference>
<evidence type="ECO:0000256" key="3">
    <source>
        <dbReference type="ARBA" id="ARBA00025613"/>
    </source>
</evidence>
<organism evidence="5 6">
    <name type="scientific">Ligilactobacillus salivarius</name>
    <dbReference type="NCBI Taxonomy" id="1624"/>
    <lineage>
        <taxon>Bacteria</taxon>
        <taxon>Bacillati</taxon>
        <taxon>Bacillota</taxon>
        <taxon>Bacilli</taxon>
        <taxon>Lactobacillales</taxon>
        <taxon>Lactobacillaceae</taxon>
        <taxon>Ligilactobacillus</taxon>
    </lineage>
</organism>
<dbReference type="Pfam" id="PF07724">
    <property type="entry name" value="AAA_2"/>
    <property type="match status" value="1"/>
</dbReference>
<dbReference type="GO" id="GO:0034605">
    <property type="term" value="P:cellular response to heat"/>
    <property type="evidence" value="ECO:0007669"/>
    <property type="project" value="TreeGrafter"/>
</dbReference>
<dbReference type="InterPro" id="IPR003593">
    <property type="entry name" value="AAA+_ATPase"/>
</dbReference>
<gene>
    <name evidence="5" type="ORF">QFE45_10945</name>
</gene>
<dbReference type="InterPro" id="IPR001270">
    <property type="entry name" value="ClpA/B"/>
</dbReference>
<accession>A0AAX3XAH0</accession>
<dbReference type="InterPro" id="IPR003959">
    <property type="entry name" value="ATPase_AAA_core"/>
</dbReference>
<sequence>MLGLKNDLKLVIPEDIAKEYNYSLEEIKTNDKEILGYDKQISDLNAVLYNPKAPTGMLLGMQGSGKTSLVRYWVKTRAKTSIPLIVVQLDIERLGELGSDVMVSRMRKLLTNMQIIKDATKEANPGINFQMALFIDEIHKLNNYGEATKGVGEKAGSSGAMNAFKEETAEGVFPVIAATTDYEYRINIKPDGAFDRRFAKIYITQPAKPIVFKILKTSLNTWLNAGKFVPEISDKTLSDLIDYTNAYIYNQANPGKALDILASAVGLCTNRHLENPDDGWEITHEVLEQVFLANGFRIGAYDERDINLVIPPDIQKDYNDSLSKMEKGKNTLIGYKEEIMKLDSTMYRPEKPSALLLGKQGIGKTALVEQWIYNRSLTTLPVVVVELNVEKLGTLSENDMISKMKDLLPTLNEIKKATVEANPDKKFQMVLFIDEIHKLYNYGKPDSNKAGSSAAMNALKEGLARAKFPLIGATTDYEYRDYIVNDAAFDRRLGKVIMTPPNLDTTVTILRRRVDSWEGKLDFVPECSDDILREIVKYADAFIQNQVNPDKSLTILDSCVGIARRLHVLDENKGNKITHEIVRQAFLAEDYEIDTDVPPEHIIKVVNESVLGQPLALYQLADVVNTAFYSERNFKRPLFTAFFVGSTGVGKSETAKALAQAFYGRRDAILTLNGGDYATPESAIKAQRFIADQMTVNKRQVILLDEIEKSHKTVMDTYMRMIDEGIVVDKYGNQRSLNSTVIIATSNLGSDIFSDLSQVMNLNRQSNPNELDPQLEEEWWRRESSVRKALQNGDAGLNNGIKPEFLERFSLFVPFLPLARKTMAMIARMQLDKFKQNMTHARYSIDIMLPKKMSHAWWQNQMSFANTPYGDDDPISVMIAEDLVGSEAKTSGARSITRYIDGSIKTKVTRLLAQRLRHNQPIDGVFKLEAKNASFTTNTGDRPTVEVSYIPAEEL</sequence>
<dbReference type="InterPro" id="IPR027417">
    <property type="entry name" value="P-loop_NTPase"/>
</dbReference>
<feature type="domain" description="AAA+ ATPase" evidence="4">
    <location>
        <begin position="350"/>
        <end position="503"/>
    </location>
</feature>
<dbReference type="EMBL" id="CP123973">
    <property type="protein sequence ID" value="WII29776.1"/>
    <property type="molecule type" value="Genomic_DNA"/>
</dbReference>